<protein>
    <submittedName>
        <fullName evidence="1">Uncharacterized protein</fullName>
    </submittedName>
</protein>
<reference evidence="1 2" key="1">
    <citation type="submission" date="2017-11" db="EMBL/GenBank/DDBJ databases">
        <title>Complete genome of a free-living desiccation-tolerant cyanobacterium and its photosynthetic adaptation to extreme terrestrial habitat.</title>
        <authorList>
            <person name="Shang J."/>
        </authorList>
    </citation>
    <scope>NUCLEOTIDE SEQUENCE [LARGE SCALE GENOMIC DNA]</scope>
    <source>
        <strain evidence="1 2">CCNUN1</strain>
    </source>
</reference>
<dbReference type="Proteomes" id="UP000232003">
    <property type="component" value="Chromosome"/>
</dbReference>
<gene>
    <name evidence="1" type="ORF">COO91_07960</name>
</gene>
<name>A0A2K8T2E6_9NOSO</name>
<accession>A0A2K8T2E6</accession>
<evidence type="ECO:0000313" key="1">
    <source>
        <dbReference type="EMBL" id="AUB41874.1"/>
    </source>
</evidence>
<dbReference type="EMBL" id="CP024785">
    <property type="protein sequence ID" value="AUB41874.1"/>
    <property type="molecule type" value="Genomic_DNA"/>
</dbReference>
<evidence type="ECO:0000313" key="2">
    <source>
        <dbReference type="Proteomes" id="UP000232003"/>
    </source>
</evidence>
<keyword evidence="2" id="KW-1185">Reference proteome</keyword>
<proteinExistence type="predicted"/>
<dbReference type="KEGG" id="nfl:COO91_07960"/>
<sequence>MLLRSLCQCLRRILWASIRQFLFELRIPTLEGRGVCQLMYL</sequence>
<dbReference type="AlphaFoldDB" id="A0A2K8T2E6"/>
<organism evidence="1 2">
    <name type="scientific">Nostoc flagelliforme CCNUN1</name>
    <dbReference type="NCBI Taxonomy" id="2038116"/>
    <lineage>
        <taxon>Bacteria</taxon>
        <taxon>Bacillati</taxon>
        <taxon>Cyanobacteriota</taxon>
        <taxon>Cyanophyceae</taxon>
        <taxon>Nostocales</taxon>
        <taxon>Nostocaceae</taxon>
        <taxon>Nostoc</taxon>
    </lineage>
</organism>